<sequence>MAIVVFKKLWIKTSWTWSVLSTYSEFSYSHPRAVGSTWLRLEEGYVKLNTDGVVLSSKAHASVGGIIRDTNGVWQCGFSMTIGDGTIFQAEKLELELECDNALLIEIILAGGAANSKLTELRLIHNMLI</sequence>
<keyword evidence="3" id="KW-1185">Reference proteome</keyword>
<dbReference type="PANTHER" id="PTHR47723:SF24">
    <property type="entry name" value="RNASE H TYPE-1 DOMAIN-CONTAINING PROTEIN"/>
    <property type="match status" value="1"/>
</dbReference>
<dbReference type="OrthoDB" id="1002608at2759"/>
<gene>
    <name evidence="2" type="ORF">Goshw_024083</name>
</gene>
<feature type="domain" description="RNase H type-1" evidence="1">
    <location>
        <begin position="49"/>
        <end position="91"/>
    </location>
</feature>
<dbReference type="CDD" id="cd06222">
    <property type="entry name" value="RNase_H_like"/>
    <property type="match status" value="1"/>
</dbReference>
<dbReference type="GO" id="GO:0003676">
    <property type="term" value="F:nucleic acid binding"/>
    <property type="evidence" value="ECO:0007669"/>
    <property type="project" value="InterPro"/>
</dbReference>
<dbReference type="EMBL" id="JABFAF010000007">
    <property type="protein sequence ID" value="MBA0861069.1"/>
    <property type="molecule type" value="Genomic_DNA"/>
</dbReference>
<name>A0A7J9LS12_GOSSC</name>
<comment type="caution">
    <text evidence="2">The sequence shown here is derived from an EMBL/GenBank/DDBJ whole genome shotgun (WGS) entry which is preliminary data.</text>
</comment>
<dbReference type="InterPro" id="IPR053151">
    <property type="entry name" value="RNase_H-like"/>
</dbReference>
<dbReference type="AlphaFoldDB" id="A0A7J9LS12"/>
<organism evidence="2 3">
    <name type="scientific">Gossypium schwendimanii</name>
    <name type="common">Cotton</name>
    <dbReference type="NCBI Taxonomy" id="34291"/>
    <lineage>
        <taxon>Eukaryota</taxon>
        <taxon>Viridiplantae</taxon>
        <taxon>Streptophyta</taxon>
        <taxon>Embryophyta</taxon>
        <taxon>Tracheophyta</taxon>
        <taxon>Spermatophyta</taxon>
        <taxon>Magnoliopsida</taxon>
        <taxon>eudicotyledons</taxon>
        <taxon>Gunneridae</taxon>
        <taxon>Pentapetalae</taxon>
        <taxon>rosids</taxon>
        <taxon>malvids</taxon>
        <taxon>Malvales</taxon>
        <taxon>Malvaceae</taxon>
        <taxon>Malvoideae</taxon>
        <taxon>Gossypium</taxon>
    </lineage>
</organism>
<dbReference type="Pfam" id="PF13456">
    <property type="entry name" value="RVT_3"/>
    <property type="match status" value="1"/>
</dbReference>
<evidence type="ECO:0000313" key="3">
    <source>
        <dbReference type="Proteomes" id="UP000593576"/>
    </source>
</evidence>
<evidence type="ECO:0000313" key="2">
    <source>
        <dbReference type="EMBL" id="MBA0861069.1"/>
    </source>
</evidence>
<dbReference type="Proteomes" id="UP000593576">
    <property type="component" value="Unassembled WGS sequence"/>
</dbReference>
<dbReference type="GO" id="GO:0004523">
    <property type="term" value="F:RNA-DNA hybrid ribonuclease activity"/>
    <property type="evidence" value="ECO:0007669"/>
    <property type="project" value="InterPro"/>
</dbReference>
<evidence type="ECO:0000259" key="1">
    <source>
        <dbReference type="Pfam" id="PF13456"/>
    </source>
</evidence>
<protein>
    <recommendedName>
        <fullName evidence="1">RNase H type-1 domain-containing protein</fullName>
    </recommendedName>
</protein>
<dbReference type="InterPro" id="IPR044730">
    <property type="entry name" value="RNase_H-like_dom_plant"/>
</dbReference>
<accession>A0A7J9LS12</accession>
<proteinExistence type="predicted"/>
<dbReference type="PANTHER" id="PTHR47723">
    <property type="entry name" value="OS05G0353850 PROTEIN"/>
    <property type="match status" value="1"/>
</dbReference>
<dbReference type="InterPro" id="IPR002156">
    <property type="entry name" value="RNaseH_domain"/>
</dbReference>
<reference evidence="2 3" key="1">
    <citation type="journal article" date="2019" name="Genome Biol. Evol.">
        <title>Insights into the evolution of the New World diploid cottons (Gossypium, subgenus Houzingenia) based on genome sequencing.</title>
        <authorList>
            <person name="Grover C.E."/>
            <person name="Arick M.A. 2nd"/>
            <person name="Thrash A."/>
            <person name="Conover J.L."/>
            <person name="Sanders W.S."/>
            <person name="Peterson D.G."/>
            <person name="Frelichowski J.E."/>
            <person name="Scheffler J.A."/>
            <person name="Scheffler B.E."/>
            <person name="Wendel J.F."/>
        </authorList>
    </citation>
    <scope>NUCLEOTIDE SEQUENCE [LARGE SCALE GENOMIC DNA]</scope>
    <source>
        <strain evidence="2">1</strain>
        <tissue evidence="2">Leaf</tissue>
    </source>
</reference>